<name>A0A7L5AEW9_9MICO</name>
<evidence type="ECO:0000313" key="2">
    <source>
        <dbReference type="Proteomes" id="UP000464507"/>
    </source>
</evidence>
<accession>A0A7L5AEW9</accession>
<gene>
    <name evidence="1" type="ORF">BHD05_04190</name>
</gene>
<proteinExistence type="predicted"/>
<protein>
    <submittedName>
        <fullName evidence="1">Uncharacterized protein</fullName>
    </submittedName>
</protein>
<dbReference type="KEGG" id="mant:BHD05_04190"/>
<sequence length="119" mass="13565">MHTIYISPRPSDPTISRIDGDRRAQEALLPVLESLVHSKHLERMPGTQREFCNCTFDGPSLGLSTVHCFTCDGRGFCDRVWGIVLPIDFVRSTFAPRIRATGFEIRLERYPDSTTEWIP</sequence>
<evidence type="ECO:0000313" key="1">
    <source>
        <dbReference type="EMBL" id="QHO68960.1"/>
    </source>
</evidence>
<keyword evidence="2" id="KW-1185">Reference proteome</keyword>
<organism evidence="1 2">
    <name type="scientific">Marisediminicola antarctica</name>
    <dbReference type="NCBI Taxonomy" id="674079"/>
    <lineage>
        <taxon>Bacteria</taxon>
        <taxon>Bacillati</taxon>
        <taxon>Actinomycetota</taxon>
        <taxon>Actinomycetes</taxon>
        <taxon>Micrococcales</taxon>
        <taxon>Microbacteriaceae</taxon>
        <taxon>Marisediminicola</taxon>
    </lineage>
</organism>
<dbReference type="Proteomes" id="UP000464507">
    <property type="component" value="Chromosome"/>
</dbReference>
<reference evidence="1 2" key="1">
    <citation type="submission" date="2016-09" db="EMBL/GenBank/DDBJ databases">
        <title>Complete genome sequence of microbes from the polar regions.</title>
        <authorList>
            <person name="Liao L."/>
            <person name="Chen B."/>
        </authorList>
    </citation>
    <scope>NUCLEOTIDE SEQUENCE [LARGE SCALE GENOMIC DNA]</scope>
    <source>
        <strain evidence="1 2">ZS314</strain>
    </source>
</reference>
<dbReference type="AlphaFoldDB" id="A0A7L5AEW9"/>
<dbReference type="EMBL" id="CP017146">
    <property type="protein sequence ID" value="QHO68960.1"/>
    <property type="molecule type" value="Genomic_DNA"/>
</dbReference>